<evidence type="ECO:0000256" key="1">
    <source>
        <dbReference type="ARBA" id="ARBA00022527"/>
    </source>
</evidence>
<dbReference type="SUPFAM" id="SSF56112">
    <property type="entry name" value="Protein kinase-like (PK-like)"/>
    <property type="match status" value="1"/>
</dbReference>
<evidence type="ECO:0000256" key="2">
    <source>
        <dbReference type="ARBA" id="ARBA00022679"/>
    </source>
</evidence>
<dbReference type="PROSITE" id="PS51285">
    <property type="entry name" value="AGC_KINASE_CTER"/>
    <property type="match status" value="1"/>
</dbReference>
<dbReference type="InterPro" id="IPR011009">
    <property type="entry name" value="Kinase-like_dom_sf"/>
</dbReference>
<dbReference type="GO" id="GO:0005524">
    <property type="term" value="F:ATP binding"/>
    <property type="evidence" value="ECO:0007669"/>
    <property type="project" value="UniProtKB-KW"/>
</dbReference>
<keyword evidence="4" id="KW-0418">Kinase</keyword>
<feature type="domain" description="AGC-kinase C-terminal" evidence="6">
    <location>
        <begin position="34"/>
        <end position="102"/>
    </location>
</feature>
<dbReference type="EMBL" id="JAMZMK010003901">
    <property type="protein sequence ID" value="KAI7754292.1"/>
    <property type="molecule type" value="Genomic_DNA"/>
</dbReference>
<evidence type="ECO:0000256" key="3">
    <source>
        <dbReference type="ARBA" id="ARBA00022741"/>
    </source>
</evidence>
<dbReference type="SMART" id="SM00133">
    <property type="entry name" value="S_TK_X"/>
    <property type="match status" value="1"/>
</dbReference>
<dbReference type="Gene3D" id="1.10.510.10">
    <property type="entry name" value="Transferase(Phosphotransferase) domain 1"/>
    <property type="match status" value="1"/>
</dbReference>
<keyword evidence="2" id="KW-0808">Transferase</keyword>
<proteinExistence type="predicted"/>
<keyword evidence="1" id="KW-0723">Serine/threonine-protein kinase</keyword>
<comment type="caution">
    <text evidence="7">The sequence shown here is derived from an EMBL/GenBank/DDBJ whole genome shotgun (WGS) entry which is preliminary data.</text>
</comment>
<accession>A0AAD5D6L5</accession>
<keyword evidence="8" id="KW-1185">Reference proteome</keyword>
<evidence type="ECO:0000313" key="7">
    <source>
        <dbReference type="EMBL" id="KAI7754292.1"/>
    </source>
</evidence>
<dbReference type="GO" id="GO:0004674">
    <property type="term" value="F:protein serine/threonine kinase activity"/>
    <property type="evidence" value="ECO:0007669"/>
    <property type="project" value="UniProtKB-KW"/>
</dbReference>
<name>A0AAD5D6L5_AMBAR</name>
<dbReference type="Gene3D" id="3.30.200.20">
    <property type="entry name" value="Phosphorylase Kinase, domain 1"/>
    <property type="match status" value="1"/>
</dbReference>
<protein>
    <recommendedName>
        <fullName evidence="6">AGC-kinase C-terminal domain-containing protein</fullName>
    </recommendedName>
</protein>
<sequence length="136" mass="15406">MVRDKLKLLQKDPSKRLGNGSMGSHEIKHHKWFKPINWKRLDAREIQPTFRPEVAGNQCITNFDKRWTDMPLLDSPASRPNTSANLFQGIYLCQACSLFLMRNSPLIMVVGIIKSMSLLATPTTCPLTQGIETLLP</sequence>
<gene>
    <name evidence="7" type="ORF">M8C21_024808</name>
</gene>
<dbReference type="Proteomes" id="UP001206925">
    <property type="component" value="Unassembled WGS sequence"/>
</dbReference>
<keyword evidence="3" id="KW-0547">Nucleotide-binding</keyword>
<keyword evidence="5" id="KW-0067">ATP-binding</keyword>
<evidence type="ECO:0000256" key="5">
    <source>
        <dbReference type="ARBA" id="ARBA00022840"/>
    </source>
</evidence>
<organism evidence="7 8">
    <name type="scientific">Ambrosia artemisiifolia</name>
    <name type="common">Common ragweed</name>
    <dbReference type="NCBI Taxonomy" id="4212"/>
    <lineage>
        <taxon>Eukaryota</taxon>
        <taxon>Viridiplantae</taxon>
        <taxon>Streptophyta</taxon>
        <taxon>Embryophyta</taxon>
        <taxon>Tracheophyta</taxon>
        <taxon>Spermatophyta</taxon>
        <taxon>Magnoliopsida</taxon>
        <taxon>eudicotyledons</taxon>
        <taxon>Gunneridae</taxon>
        <taxon>Pentapetalae</taxon>
        <taxon>asterids</taxon>
        <taxon>campanulids</taxon>
        <taxon>Asterales</taxon>
        <taxon>Asteraceae</taxon>
        <taxon>Asteroideae</taxon>
        <taxon>Heliantheae alliance</taxon>
        <taxon>Heliantheae</taxon>
        <taxon>Ambrosia</taxon>
    </lineage>
</organism>
<dbReference type="AlphaFoldDB" id="A0AAD5D6L5"/>
<evidence type="ECO:0000313" key="8">
    <source>
        <dbReference type="Proteomes" id="UP001206925"/>
    </source>
</evidence>
<evidence type="ECO:0000259" key="6">
    <source>
        <dbReference type="PROSITE" id="PS51285"/>
    </source>
</evidence>
<dbReference type="InterPro" id="IPR000961">
    <property type="entry name" value="AGC-kinase_C"/>
</dbReference>
<evidence type="ECO:0000256" key="4">
    <source>
        <dbReference type="ARBA" id="ARBA00022777"/>
    </source>
</evidence>
<dbReference type="PANTHER" id="PTHR24351">
    <property type="entry name" value="RIBOSOMAL PROTEIN S6 KINASE"/>
    <property type="match status" value="1"/>
</dbReference>
<reference evidence="7" key="1">
    <citation type="submission" date="2022-06" db="EMBL/GenBank/DDBJ databases">
        <title>Uncovering the hologenomic basis of an extraordinary plant invasion.</title>
        <authorList>
            <person name="Bieker V.C."/>
            <person name="Martin M.D."/>
            <person name="Gilbert T."/>
            <person name="Hodgins K."/>
            <person name="Battlay P."/>
            <person name="Petersen B."/>
            <person name="Wilson J."/>
        </authorList>
    </citation>
    <scope>NUCLEOTIDE SEQUENCE</scope>
    <source>
        <strain evidence="7">AA19_3_7</strain>
        <tissue evidence="7">Leaf</tissue>
    </source>
</reference>